<evidence type="ECO:0000313" key="1">
    <source>
        <dbReference type="EMBL" id="TCK20922.1"/>
    </source>
</evidence>
<keyword evidence="2" id="KW-1185">Reference proteome</keyword>
<dbReference type="RefSeq" id="WP_207908850.1">
    <property type="nucleotide sequence ID" value="NZ_SMFZ01000002.1"/>
</dbReference>
<dbReference type="EMBL" id="SMFZ01000002">
    <property type="protein sequence ID" value="TCK20922.1"/>
    <property type="molecule type" value="Genomic_DNA"/>
</dbReference>
<sequence length="174" mass="16310">MAETVTHTRPDVPPVGSRRAAFARVAFGAAVAASLGVGGGVASASWAGGGSGDGSATAASLDPPTTAAVPGSAVTTGELYPGATGDAVVTVVNPNPVPMTVTSVAGSGQPTASGGTGTCDVTGVTLTPSDPGLPVAAGGSATLTLPGAAVMSTESETGCQNAVFTIPVTLTVSS</sequence>
<evidence type="ECO:0000313" key="2">
    <source>
        <dbReference type="Proteomes" id="UP000295560"/>
    </source>
</evidence>
<proteinExistence type="predicted"/>
<gene>
    <name evidence="1" type="ORF">EV378_4888</name>
</gene>
<comment type="caution">
    <text evidence="1">The sequence shown here is derived from an EMBL/GenBank/DDBJ whole genome shotgun (WGS) entry which is preliminary data.</text>
</comment>
<reference evidence="1 2" key="1">
    <citation type="submission" date="2019-03" db="EMBL/GenBank/DDBJ databases">
        <title>Sequencing the genomes of 1000 actinobacteria strains.</title>
        <authorList>
            <person name="Klenk H.-P."/>
        </authorList>
    </citation>
    <scope>NUCLEOTIDE SEQUENCE [LARGE SCALE GENOMIC DNA]</scope>
    <source>
        <strain evidence="1 2">DSM 44969</strain>
    </source>
</reference>
<organism evidence="1 2">
    <name type="scientific">Pseudonocardia endophytica</name>
    <dbReference type="NCBI Taxonomy" id="401976"/>
    <lineage>
        <taxon>Bacteria</taxon>
        <taxon>Bacillati</taxon>
        <taxon>Actinomycetota</taxon>
        <taxon>Actinomycetes</taxon>
        <taxon>Pseudonocardiales</taxon>
        <taxon>Pseudonocardiaceae</taxon>
        <taxon>Pseudonocardia</taxon>
    </lineage>
</organism>
<dbReference type="Proteomes" id="UP000295560">
    <property type="component" value="Unassembled WGS sequence"/>
</dbReference>
<name>A0A4R1HU16_PSEEN</name>
<dbReference type="AlphaFoldDB" id="A0A4R1HU16"/>
<accession>A0A4R1HU16</accession>
<protein>
    <submittedName>
        <fullName evidence="1">Uncharacterized protein</fullName>
    </submittedName>
</protein>